<evidence type="ECO:0000256" key="1">
    <source>
        <dbReference type="SAM" id="MobiDB-lite"/>
    </source>
</evidence>
<dbReference type="AlphaFoldDB" id="T1GXE0"/>
<name>T1GXE0_MEGSC</name>
<reference evidence="3" key="1">
    <citation type="submission" date="2013-02" db="EMBL/GenBank/DDBJ databases">
        <authorList>
            <person name="Hughes D."/>
        </authorList>
    </citation>
    <scope>NUCLEOTIDE SEQUENCE</scope>
    <source>
        <strain>Durham</strain>
        <strain evidence="3">NC isolate 2 -- Noor lab</strain>
    </source>
</reference>
<proteinExistence type="predicted"/>
<sequence length="110" mass="11304">MSEGVPLVAPLMKAKLEVMGNVGTKVKTAIGKKWESVKATGAAMGSIVAAPIHIVSKKAAIKLDALKGSVASKGAALKKTISQKLATTTTTTTTTLAPPSKDLHQIRAKL</sequence>
<feature type="compositionally biased region" description="Basic and acidic residues" evidence="1">
    <location>
        <begin position="101"/>
        <end position="110"/>
    </location>
</feature>
<dbReference type="EMBL" id="CAQQ02380716">
    <property type="status" value="NOT_ANNOTATED_CDS"/>
    <property type="molecule type" value="Genomic_DNA"/>
</dbReference>
<dbReference type="EnsemblMetazoa" id="MESCA008487-RA">
    <property type="protein sequence ID" value="MESCA008487-PA"/>
    <property type="gene ID" value="MESCA008487"/>
</dbReference>
<dbReference type="HOGENOM" id="CLU_2173832_0_0_1"/>
<accession>T1GXE0</accession>
<feature type="region of interest" description="Disordered" evidence="1">
    <location>
        <begin position="89"/>
        <end position="110"/>
    </location>
</feature>
<keyword evidence="3" id="KW-1185">Reference proteome</keyword>
<reference evidence="2" key="2">
    <citation type="submission" date="2015-06" db="UniProtKB">
        <authorList>
            <consortium name="EnsemblMetazoa"/>
        </authorList>
    </citation>
    <scope>IDENTIFICATION</scope>
</reference>
<dbReference type="Proteomes" id="UP000015102">
    <property type="component" value="Unassembled WGS sequence"/>
</dbReference>
<evidence type="ECO:0000313" key="3">
    <source>
        <dbReference type="Proteomes" id="UP000015102"/>
    </source>
</evidence>
<organism evidence="2 3">
    <name type="scientific">Megaselia scalaris</name>
    <name type="common">Humpbacked fly</name>
    <name type="synonym">Phora scalaris</name>
    <dbReference type="NCBI Taxonomy" id="36166"/>
    <lineage>
        <taxon>Eukaryota</taxon>
        <taxon>Metazoa</taxon>
        <taxon>Ecdysozoa</taxon>
        <taxon>Arthropoda</taxon>
        <taxon>Hexapoda</taxon>
        <taxon>Insecta</taxon>
        <taxon>Pterygota</taxon>
        <taxon>Neoptera</taxon>
        <taxon>Endopterygota</taxon>
        <taxon>Diptera</taxon>
        <taxon>Brachycera</taxon>
        <taxon>Muscomorpha</taxon>
        <taxon>Platypezoidea</taxon>
        <taxon>Phoridae</taxon>
        <taxon>Megaseliini</taxon>
        <taxon>Megaselia</taxon>
    </lineage>
</organism>
<protein>
    <submittedName>
        <fullName evidence="2">Uncharacterized protein</fullName>
    </submittedName>
</protein>
<evidence type="ECO:0000313" key="2">
    <source>
        <dbReference type="EnsemblMetazoa" id="MESCA008487-PA"/>
    </source>
</evidence>